<dbReference type="RefSeq" id="WP_379578610.1">
    <property type="nucleotide sequence ID" value="NZ_JBHUFV010000060.1"/>
</dbReference>
<keyword evidence="3" id="KW-1185">Reference proteome</keyword>
<feature type="transmembrane region" description="Helical" evidence="1">
    <location>
        <begin position="20"/>
        <end position="39"/>
    </location>
</feature>
<keyword evidence="1" id="KW-0472">Membrane</keyword>
<accession>A0ABW4T623</accession>
<dbReference type="PANTHER" id="PTHR36840">
    <property type="entry name" value="BLL5714 PROTEIN"/>
    <property type="match status" value="1"/>
</dbReference>
<feature type="transmembrane region" description="Helical" evidence="1">
    <location>
        <begin position="362"/>
        <end position="382"/>
    </location>
</feature>
<dbReference type="EMBL" id="JBHUFV010000060">
    <property type="protein sequence ID" value="MFD1937433.1"/>
    <property type="molecule type" value="Genomic_DNA"/>
</dbReference>
<feature type="transmembrane region" description="Helical" evidence="1">
    <location>
        <begin position="76"/>
        <end position="97"/>
    </location>
</feature>
<name>A0ABW4T623_9ACTN</name>
<dbReference type="InterPro" id="IPR010640">
    <property type="entry name" value="Low_temperature_requirement_A"/>
</dbReference>
<organism evidence="2 3">
    <name type="scientific">Nonomuraea mangrovi</name>
    <dbReference type="NCBI Taxonomy" id="2316207"/>
    <lineage>
        <taxon>Bacteria</taxon>
        <taxon>Bacillati</taxon>
        <taxon>Actinomycetota</taxon>
        <taxon>Actinomycetes</taxon>
        <taxon>Streptosporangiales</taxon>
        <taxon>Streptosporangiaceae</taxon>
        <taxon>Nonomuraea</taxon>
    </lineage>
</organism>
<feature type="transmembrane region" description="Helical" evidence="1">
    <location>
        <begin position="274"/>
        <end position="292"/>
    </location>
</feature>
<comment type="caution">
    <text evidence="2">The sequence shown here is derived from an EMBL/GenBank/DDBJ whole genome shotgun (WGS) entry which is preliminary data.</text>
</comment>
<feature type="transmembrane region" description="Helical" evidence="1">
    <location>
        <begin position="304"/>
        <end position="326"/>
    </location>
</feature>
<dbReference type="Pfam" id="PF06772">
    <property type="entry name" value="LtrA"/>
    <property type="match status" value="1"/>
</dbReference>
<proteinExistence type="predicted"/>
<keyword evidence="1" id="KW-0812">Transmembrane</keyword>
<keyword evidence="1" id="KW-1133">Transmembrane helix</keyword>
<feature type="transmembrane region" description="Helical" evidence="1">
    <location>
        <begin position="45"/>
        <end position="64"/>
    </location>
</feature>
<feature type="transmembrane region" description="Helical" evidence="1">
    <location>
        <begin position="338"/>
        <end position="356"/>
    </location>
</feature>
<reference evidence="3" key="1">
    <citation type="journal article" date="2019" name="Int. J. Syst. Evol. Microbiol.">
        <title>The Global Catalogue of Microorganisms (GCM) 10K type strain sequencing project: providing services to taxonomists for standard genome sequencing and annotation.</title>
        <authorList>
            <consortium name="The Broad Institute Genomics Platform"/>
            <consortium name="The Broad Institute Genome Sequencing Center for Infectious Disease"/>
            <person name="Wu L."/>
            <person name="Ma J."/>
        </authorList>
    </citation>
    <scope>NUCLEOTIDE SEQUENCE [LARGE SCALE GENOMIC DNA]</scope>
    <source>
        <strain evidence="3">ICMP 6774ER</strain>
    </source>
</reference>
<dbReference type="Proteomes" id="UP001597368">
    <property type="component" value="Unassembled WGS sequence"/>
</dbReference>
<dbReference type="PANTHER" id="PTHR36840:SF1">
    <property type="entry name" value="BLL5714 PROTEIN"/>
    <property type="match status" value="1"/>
</dbReference>
<evidence type="ECO:0000313" key="3">
    <source>
        <dbReference type="Proteomes" id="UP001597368"/>
    </source>
</evidence>
<gene>
    <name evidence="2" type="ORF">ACFSKW_38790</name>
</gene>
<evidence type="ECO:0000256" key="1">
    <source>
        <dbReference type="SAM" id="Phobius"/>
    </source>
</evidence>
<feature type="transmembrane region" description="Helical" evidence="1">
    <location>
        <begin position="228"/>
        <end position="249"/>
    </location>
</feature>
<feature type="transmembrane region" description="Helical" evidence="1">
    <location>
        <begin position="103"/>
        <end position="124"/>
    </location>
</feature>
<sequence length="388" mass="41067">MAAEILRPRGETAKVVPIELFFDLVYVFAITQLSHLLLAHLDVAGAAQTLLLTLAVWWAWMYATWTTNLGNPDHPVLRLTLTGMMLAGLVMSAALPQAFGDRALWFAGAYVAIQVGRAMAVAVATRTFPIGRTFRLILVWHVASAALWITGAVLGGTAQAVLWIAALLVEYGGPWAGYRTPYAGRVSTTDWTIDGAHMAERCQLFVIIALGESVLVTGLTLADNDHLTAATVAAFVIAFLGSVAMWWVYFDRTAEAAAEAIAESDDPARLGRSAYTYIHIPMVMGIIITAVGDELAIAHPTGEISLGTALTVLGGPALFLVGHALFKRAVFGDLSLNRIAGVAVLAAVGVLVILAPSLMPPLALGIVATLVVGAVAATDALLERPRRP</sequence>
<evidence type="ECO:0000313" key="2">
    <source>
        <dbReference type="EMBL" id="MFD1937433.1"/>
    </source>
</evidence>
<protein>
    <submittedName>
        <fullName evidence="2">Low temperature requirement protein A</fullName>
    </submittedName>
</protein>